<organism evidence="1 3">
    <name type="scientific">Didymodactylos carnosus</name>
    <dbReference type="NCBI Taxonomy" id="1234261"/>
    <lineage>
        <taxon>Eukaryota</taxon>
        <taxon>Metazoa</taxon>
        <taxon>Spiralia</taxon>
        <taxon>Gnathifera</taxon>
        <taxon>Rotifera</taxon>
        <taxon>Eurotatoria</taxon>
        <taxon>Bdelloidea</taxon>
        <taxon>Philodinida</taxon>
        <taxon>Philodinidae</taxon>
        <taxon>Didymodactylos</taxon>
    </lineage>
</organism>
<evidence type="ECO:0000313" key="3">
    <source>
        <dbReference type="Proteomes" id="UP000663829"/>
    </source>
</evidence>
<dbReference type="OrthoDB" id="10060290at2759"/>
<accession>A0A814PQN3</accession>
<comment type="caution">
    <text evidence="1">The sequence shown here is derived from an EMBL/GenBank/DDBJ whole genome shotgun (WGS) entry which is preliminary data.</text>
</comment>
<dbReference type="Proteomes" id="UP000663829">
    <property type="component" value="Unassembled WGS sequence"/>
</dbReference>
<reference evidence="1" key="1">
    <citation type="submission" date="2021-02" db="EMBL/GenBank/DDBJ databases">
        <authorList>
            <person name="Nowell W R."/>
        </authorList>
    </citation>
    <scope>NUCLEOTIDE SEQUENCE</scope>
</reference>
<sequence length="77" mass="8709">MTGMKKALGSSGNEEEVNEEDLLIIHAPPKPINNDWSLQRAVAAKFELFVDKSLTISKWNCGLDKRLNTWLNPQLQD</sequence>
<protein>
    <submittedName>
        <fullName evidence="1">Uncharacterized protein</fullName>
    </submittedName>
</protein>
<name>A0A814PQN3_9BILA</name>
<evidence type="ECO:0000313" key="2">
    <source>
        <dbReference type="EMBL" id="CAF3874035.1"/>
    </source>
</evidence>
<dbReference type="EMBL" id="CAJOBC010005728">
    <property type="protein sequence ID" value="CAF3874035.1"/>
    <property type="molecule type" value="Genomic_DNA"/>
</dbReference>
<dbReference type="EMBL" id="CAJNOQ010005726">
    <property type="protein sequence ID" value="CAF1109494.1"/>
    <property type="molecule type" value="Genomic_DNA"/>
</dbReference>
<dbReference type="Proteomes" id="UP000681722">
    <property type="component" value="Unassembled WGS sequence"/>
</dbReference>
<proteinExistence type="predicted"/>
<gene>
    <name evidence="1" type="ORF">GPM918_LOCUS19161</name>
    <name evidence="2" type="ORF">SRO942_LOCUS19160</name>
</gene>
<keyword evidence="3" id="KW-1185">Reference proteome</keyword>
<evidence type="ECO:0000313" key="1">
    <source>
        <dbReference type="EMBL" id="CAF1109494.1"/>
    </source>
</evidence>
<dbReference type="AlphaFoldDB" id="A0A814PQN3"/>